<evidence type="ECO:0000256" key="1">
    <source>
        <dbReference type="ARBA" id="ARBA00004123"/>
    </source>
</evidence>
<evidence type="ECO:0000256" key="8">
    <source>
        <dbReference type="SAM" id="MobiDB-lite"/>
    </source>
</evidence>
<dbReference type="GO" id="GO:0007064">
    <property type="term" value="P:mitotic sister chromatid cohesion"/>
    <property type="evidence" value="ECO:0007669"/>
    <property type="project" value="InterPro"/>
</dbReference>
<sequence length="890" mass="99104">MDPWYHWPAQAPPAHQPHPRPSSQYAPTPPQQNGYHQNGYHQNGYGMPYPQQLPPIPQFAQSQPTPGGSKVVIPPRSSQQYPPPVDIRAQQPPRQMQPQVVVPPRQPIPMPPAHNPRIRTVQMTVPGQRPVQRASSGTVVERERDAGRGQTRPSPGQSSQTPVSKPVQRSQSSQENAPRPQQRPLSTSAQNHNQHRTPLKPQGTPSYAHTPSSQHRSPPLSQPSSQIRSHPQVVIKKPSSQLHTPTRPQHAPAKPLPADLIVLILTAADEYIAAARSLGSLAAMTLKSADMDQYYKLMAAALGSMEMVLQKYTQAPRDEALLRLRYASLLVEETDNNPEIEETLSKGIALCNRSRLHDLKYTMLHLQARYQAKSNCRAALKSLDQPISETETFQHIVWVYAFRFLKVTLALQVPGRPETASALQQLHAIANHAERRGDRAIFVTCCALEAMIHLRGTAPDRLEHAQRAIASARSLQLQVSAKQLGQIAVLIDCIDVACNLQHGQPNAEKLAALQKKADQDTGPVDGIFSVLIEKSSGGNLTFNTGGVFRKAEDGRDELVFAWLPQKDLKTLAYYLSGLFSLPHDRGNSYLQEGHRLTQASLQHHSSFRASIPTALAQRNWVKILDWHVKFALGLVACYHEDKSTAKHAVAMLRERVDQHPFKGVEPYARSLHYVSAVLDQSNGSLDSALATYSQADFNLPDAGSGTDFKTDLALLATMHRLLIIRAPSHPEHYQAHLLFAQVQLLCTNHPNLYIECAFRIIQAIMINPDESINRQKTLIHTTTNRAQKLANMQFMSICLNYMAARFFANQVGEQPIKSVRAARNISKQGRSVLWRAVAYGICINTFQRNNLFEDAQGCVQAFEELRQRLPPALRGEDVDAEGEEDIDMVQ</sequence>
<keyword evidence="10" id="KW-1185">Reference proteome</keyword>
<name>A0A6A5TGM9_9PLEO</name>
<evidence type="ECO:0000313" key="9">
    <source>
        <dbReference type="EMBL" id="KAF1952003.1"/>
    </source>
</evidence>
<feature type="compositionally biased region" description="Polar residues" evidence="8">
    <location>
        <begin position="31"/>
        <end position="41"/>
    </location>
</feature>
<dbReference type="Pfam" id="PF10345">
    <property type="entry name" value="Cohesin_load"/>
    <property type="match status" value="1"/>
</dbReference>
<dbReference type="EMBL" id="ML977013">
    <property type="protein sequence ID" value="KAF1952003.1"/>
    <property type="molecule type" value="Genomic_DNA"/>
</dbReference>
<reference evidence="9" key="1">
    <citation type="journal article" date="2020" name="Stud. Mycol.">
        <title>101 Dothideomycetes genomes: a test case for predicting lifestyles and emergence of pathogens.</title>
        <authorList>
            <person name="Haridas S."/>
            <person name="Albert R."/>
            <person name="Binder M."/>
            <person name="Bloem J."/>
            <person name="Labutti K."/>
            <person name="Salamov A."/>
            <person name="Andreopoulos B."/>
            <person name="Baker S."/>
            <person name="Barry K."/>
            <person name="Bills G."/>
            <person name="Bluhm B."/>
            <person name="Cannon C."/>
            <person name="Castanera R."/>
            <person name="Culley D."/>
            <person name="Daum C."/>
            <person name="Ezra D."/>
            <person name="Gonzalez J."/>
            <person name="Henrissat B."/>
            <person name="Kuo A."/>
            <person name="Liang C."/>
            <person name="Lipzen A."/>
            <person name="Lutzoni F."/>
            <person name="Magnuson J."/>
            <person name="Mondo S."/>
            <person name="Nolan M."/>
            <person name="Ohm R."/>
            <person name="Pangilinan J."/>
            <person name="Park H.-J."/>
            <person name="Ramirez L."/>
            <person name="Alfaro M."/>
            <person name="Sun H."/>
            <person name="Tritt A."/>
            <person name="Yoshinaga Y."/>
            <person name="Zwiers L.-H."/>
            <person name="Turgeon B."/>
            <person name="Goodwin S."/>
            <person name="Spatafora J."/>
            <person name="Crous P."/>
            <person name="Grigoriev I."/>
        </authorList>
    </citation>
    <scope>NUCLEOTIDE SEQUENCE</scope>
    <source>
        <strain evidence="9">CBS 675.92</strain>
    </source>
</reference>
<dbReference type="GO" id="GO:0051301">
    <property type="term" value="P:cell division"/>
    <property type="evidence" value="ECO:0007669"/>
    <property type="project" value="UniProtKB-KW"/>
</dbReference>
<comment type="subcellular location">
    <subcellularLocation>
        <location evidence="1">Nucleus</location>
    </subcellularLocation>
</comment>
<evidence type="ECO:0000256" key="4">
    <source>
        <dbReference type="ARBA" id="ARBA00022776"/>
    </source>
</evidence>
<keyword evidence="3" id="KW-0132">Cell division</keyword>
<keyword evidence="7" id="KW-0131">Cell cycle</keyword>
<dbReference type="GO" id="GO:0007059">
    <property type="term" value="P:chromosome segregation"/>
    <property type="evidence" value="ECO:0007669"/>
    <property type="project" value="UniProtKB-KW"/>
</dbReference>
<evidence type="ECO:0000256" key="5">
    <source>
        <dbReference type="ARBA" id="ARBA00022829"/>
    </source>
</evidence>
<protein>
    <recommendedName>
        <fullName evidence="11">Cohesin loading factor-domain-containing protein</fullName>
    </recommendedName>
</protein>
<comment type="similarity">
    <text evidence="2">Belongs to the SCC4/mau-2 family.</text>
</comment>
<dbReference type="Proteomes" id="UP000800035">
    <property type="component" value="Unassembled WGS sequence"/>
</dbReference>
<organism evidence="9 10">
    <name type="scientific">Byssothecium circinans</name>
    <dbReference type="NCBI Taxonomy" id="147558"/>
    <lineage>
        <taxon>Eukaryota</taxon>
        <taxon>Fungi</taxon>
        <taxon>Dikarya</taxon>
        <taxon>Ascomycota</taxon>
        <taxon>Pezizomycotina</taxon>
        <taxon>Dothideomycetes</taxon>
        <taxon>Pleosporomycetidae</taxon>
        <taxon>Pleosporales</taxon>
        <taxon>Massarineae</taxon>
        <taxon>Massarinaceae</taxon>
        <taxon>Byssothecium</taxon>
    </lineage>
</organism>
<keyword evidence="5" id="KW-0159">Chromosome partition</keyword>
<feature type="compositionally biased region" description="Polar residues" evidence="8">
    <location>
        <begin position="183"/>
        <end position="192"/>
    </location>
</feature>
<evidence type="ECO:0000256" key="6">
    <source>
        <dbReference type="ARBA" id="ARBA00023242"/>
    </source>
</evidence>
<feature type="compositionally biased region" description="Pro residues" evidence="8">
    <location>
        <begin position="104"/>
        <end position="114"/>
    </location>
</feature>
<keyword evidence="6" id="KW-0539">Nucleus</keyword>
<feature type="region of interest" description="Disordered" evidence="8">
    <location>
        <begin position="1"/>
        <end position="253"/>
    </location>
</feature>
<evidence type="ECO:0000256" key="7">
    <source>
        <dbReference type="ARBA" id="ARBA00023306"/>
    </source>
</evidence>
<dbReference type="InterPro" id="IPR019440">
    <property type="entry name" value="MAU2"/>
</dbReference>
<dbReference type="PANTHER" id="PTHR21394">
    <property type="entry name" value="MAU2 CHROMATID COHESION FACTOR HOMOLOG"/>
    <property type="match status" value="1"/>
</dbReference>
<evidence type="ECO:0000256" key="3">
    <source>
        <dbReference type="ARBA" id="ARBA00022618"/>
    </source>
</evidence>
<accession>A0A6A5TGM9</accession>
<keyword evidence="4" id="KW-0498">Mitosis</keyword>
<proteinExistence type="inferred from homology"/>
<feature type="compositionally biased region" description="Pro residues" evidence="8">
    <location>
        <begin position="10"/>
        <end position="20"/>
    </location>
</feature>
<evidence type="ECO:0000256" key="2">
    <source>
        <dbReference type="ARBA" id="ARBA00008585"/>
    </source>
</evidence>
<dbReference type="GO" id="GO:0005634">
    <property type="term" value="C:nucleus"/>
    <property type="evidence" value="ECO:0007669"/>
    <property type="project" value="UniProtKB-SubCell"/>
</dbReference>
<gene>
    <name evidence="9" type="ORF">CC80DRAFT_453041</name>
</gene>
<dbReference type="OrthoDB" id="5565328at2759"/>
<feature type="compositionally biased region" description="Polar residues" evidence="8">
    <location>
        <begin position="238"/>
        <end position="247"/>
    </location>
</feature>
<feature type="compositionally biased region" description="Polar residues" evidence="8">
    <location>
        <begin position="151"/>
        <end position="176"/>
    </location>
</feature>
<dbReference type="AlphaFoldDB" id="A0A6A5TGM9"/>
<evidence type="ECO:0000313" key="10">
    <source>
        <dbReference type="Proteomes" id="UP000800035"/>
    </source>
</evidence>
<evidence type="ECO:0008006" key="11">
    <source>
        <dbReference type="Google" id="ProtNLM"/>
    </source>
</evidence>
<feature type="compositionally biased region" description="Polar residues" evidence="8">
    <location>
        <begin position="203"/>
        <end position="216"/>
    </location>
</feature>
<feature type="compositionally biased region" description="Low complexity" evidence="8">
    <location>
        <begin position="87"/>
        <end position="103"/>
    </location>
</feature>